<feature type="compositionally biased region" description="Basic and acidic residues" evidence="1">
    <location>
        <begin position="82"/>
        <end position="105"/>
    </location>
</feature>
<protein>
    <submittedName>
        <fullName evidence="2">Uncharacterized protein</fullName>
    </submittedName>
</protein>
<accession>A0AAD1UA82</accession>
<comment type="caution">
    <text evidence="2">The sequence shown here is derived from an EMBL/GenBank/DDBJ whole genome shotgun (WGS) entry which is preliminary data.</text>
</comment>
<reference evidence="2" key="1">
    <citation type="submission" date="2023-07" db="EMBL/GenBank/DDBJ databases">
        <authorList>
            <consortium name="AG Swart"/>
            <person name="Singh M."/>
            <person name="Singh A."/>
            <person name="Seah K."/>
            <person name="Emmerich C."/>
        </authorList>
    </citation>
    <scope>NUCLEOTIDE SEQUENCE</scope>
    <source>
        <strain evidence="2">DP1</strain>
    </source>
</reference>
<dbReference type="Proteomes" id="UP001295684">
    <property type="component" value="Unassembled WGS sequence"/>
</dbReference>
<evidence type="ECO:0000256" key="1">
    <source>
        <dbReference type="SAM" id="MobiDB-lite"/>
    </source>
</evidence>
<feature type="compositionally biased region" description="Low complexity" evidence="1">
    <location>
        <begin position="1"/>
        <end position="14"/>
    </location>
</feature>
<dbReference type="EMBL" id="CAMPGE010006420">
    <property type="protein sequence ID" value="CAI2365262.1"/>
    <property type="molecule type" value="Genomic_DNA"/>
</dbReference>
<name>A0AAD1UA82_EUPCR</name>
<feature type="region of interest" description="Disordered" evidence="1">
    <location>
        <begin position="76"/>
        <end position="167"/>
    </location>
</feature>
<sequence>MTTNFGSSSSGSFSLEENDISPKSKKKLQNVTRLKPLPKYPHEIIDEIYTSNNVPIDEGYQNRNPIKIVNSIFSARKSQNNSKDEASSEFSDKFRKGNSEGKGKGPPDMFRSMFQTPDAPLGNNLGKQSQGRDLDELSQDSRQGNLNKSMTKSQFGPKDYHSKTNNELTEEEKVQINLEIEKAKKKPKINCRFSLSLILVSYIEERSKVAQLSGTVQYGLTKKEEFIEKFNGRFNLLINDFLPINKKYEQYCQEPAVYYLYKKRLFFHKLLKDMVKKPEFIAPKLGVIKRKNRNYSVSSNNSFVSVFSQGADRGIRKLNFRAMVRRQELERLKKQLITLTAFNAIIEVKSEDEESFTSSSNSSESFDIYIHNEGGKKSLDNSKSNSKHGLKRTEQKYTEKLYYKKLEKEEYRKMNDTIESKRNKIIKRILELSKEETKYKRKNQKYNYRGSQKGIDIDPELLHLFPHYFKNNQSEASTDSISSTMRNSISNSRRRMFRQSTYKPFSKGFGGFDEGKTKKIIEGASKGQSKFIPQGKVQNAEDKPHNLRKVKLLSFNTVIQDSSDEKLKIKNYNETGDLREIHNFKPRNLDNVSEEIFSEESSSELRSLKKAPVPPRKISRQKRVVNKNVSMFKRKKKMNVLNLKNLKNRPFSISPKSNRPVALQPIKKVPNAKAKIYSGRMATGYKGIRNRTLDVESSSRTRTMKRTFRTNESSNLFPSTKPDSKHESIHRWFSPPPSRSSMNTIYSRKTMKDIYKKVTSLYQDNISEKISYSEIGKIDNKVIEISQRLKDIEDSEPRILKLMYEQKVIEARDHEVYVKEATDEYLSGLLDPSRMHESRRDLSRSRRALSS</sequence>
<evidence type="ECO:0000313" key="3">
    <source>
        <dbReference type="Proteomes" id="UP001295684"/>
    </source>
</evidence>
<organism evidence="2 3">
    <name type="scientific">Euplotes crassus</name>
    <dbReference type="NCBI Taxonomy" id="5936"/>
    <lineage>
        <taxon>Eukaryota</taxon>
        <taxon>Sar</taxon>
        <taxon>Alveolata</taxon>
        <taxon>Ciliophora</taxon>
        <taxon>Intramacronucleata</taxon>
        <taxon>Spirotrichea</taxon>
        <taxon>Hypotrichia</taxon>
        <taxon>Euplotida</taxon>
        <taxon>Euplotidae</taxon>
        <taxon>Moneuplotes</taxon>
    </lineage>
</organism>
<evidence type="ECO:0000313" key="2">
    <source>
        <dbReference type="EMBL" id="CAI2365262.1"/>
    </source>
</evidence>
<gene>
    <name evidence="2" type="ORF">ECRASSUSDP1_LOCUS6613</name>
</gene>
<feature type="compositionally biased region" description="Polar residues" evidence="1">
    <location>
        <begin position="140"/>
        <end position="154"/>
    </location>
</feature>
<feature type="region of interest" description="Disordered" evidence="1">
    <location>
        <begin position="711"/>
        <end position="734"/>
    </location>
</feature>
<proteinExistence type="predicted"/>
<feature type="region of interest" description="Disordered" evidence="1">
    <location>
        <begin position="1"/>
        <end position="35"/>
    </location>
</feature>
<keyword evidence="3" id="KW-1185">Reference proteome</keyword>
<dbReference type="AlphaFoldDB" id="A0AAD1UA82"/>